<dbReference type="OrthoDB" id="5199543at2759"/>
<accession>A0A3P7JJH8</accession>
<organism evidence="1 2">
    <name type="scientific">Strongylus vulgaris</name>
    <name type="common">Blood worm</name>
    <dbReference type="NCBI Taxonomy" id="40348"/>
    <lineage>
        <taxon>Eukaryota</taxon>
        <taxon>Metazoa</taxon>
        <taxon>Ecdysozoa</taxon>
        <taxon>Nematoda</taxon>
        <taxon>Chromadorea</taxon>
        <taxon>Rhabditida</taxon>
        <taxon>Rhabditina</taxon>
        <taxon>Rhabditomorpha</taxon>
        <taxon>Strongyloidea</taxon>
        <taxon>Strongylidae</taxon>
        <taxon>Strongylus</taxon>
    </lineage>
</organism>
<protein>
    <submittedName>
        <fullName evidence="1">Uncharacterized protein</fullName>
    </submittedName>
</protein>
<evidence type="ECO:0000313" key="2">
    <source>
        <dbReference type="Proteomes" id="UP000270094"/>
    </source>
</evidence>
<dbReference type="EMBL" id="UYYB01096774">
    <property type="protein sequence ID" value="VDM76327.1"/>
    <property type="molecule type" value="Genomic_DNA"/>
</dbReference>
<name>A0A3P7JJH8_STRVU</name>
<proteinExistence type="predicted"/>
<keyword evidence="2" id="KW-1185">Reference proteome</keyword>
<dbReference type="Proteomes" id="UP000270094">
    <property type="component" value="Unassembled WGS sequence"/>
</dbReference>
<reference evidence="1 2" key="1">
    <citation type="submission" date="2018-11" db="EMBL/GenBank/DDBJ databases">
        <authorList>
            <consortium name="Pathogen Informatics"/>
        </authorList>
    </citation>
    <scope>NUCLEOTIDE SEQUENCE [LARGE SCALE GENOMIC DNA]</scope>
</reference>
<gene>
    <name evidence="1" type="ORF">SVUK_LOCUS11325</name>
</gene>
<evidence type="ECO:0000313" key="1">
    <source>
        <dbReference type="EMBL" id="VDM76327.1"/>
    </source>
</evidence>
<dbReference type="AlphaFoldDB" id="A0A3P7JJH8"/>
<sequence>MELFVQRSKRVSEVHEHGPFAKEKKAREDIRAAVPLHSLDHVKSFLKIVREEENVMGEVQQLRFTSKFPLYEYKLIQVPKELLKNALEGEKLDFLC</sequence>